<evidence type="ECO:0000256" key="3">
    <source>
        <dbReference type="SAM" id="Phobius"/>
    </source>
</evidence>
<feature type="transmembrane region" description="Helical" evidence="3">
    <location>
        <begin position="72"/>
        <end position="92"/>
    </location>
</feature>
<dbReference type="InterPro" id="IPR027417">
    <property type="entry name" value="P-loop_NTPase"/>
</dbReference>
<dbReference type="SUPFAM" id="SSF52540">
    <property type="entry name" value="P-loop containing nucleoside triphosphate hydrolases"/>
    <property type="match status" value="1"/>
</dbReference>
<name>A0ABN2KD29_9ACTN</name>
<organism evidence="5 6">
    <name type="scientific">Luedemannella helvata</name>
    <dbReference type="NCBI Taxonomy" id="349315"/>
    <lineage>
        <taxon>Bacteria</taxon>
        <taxon>Bacillati</taxon>
        <taxon>Actinomycetota</taxon>
        <taxon>Actinomycetes</taxon>
        <taxon>Micromonosporales</taxon>
        <taxon>Micromonosporaceae</taxon>
        <taxon>Luedemannella</taxon>
    </lineage>
</organism>
<keyword evidence="3" id="KW-0812">Transmembrane</keyword>
<feature type="transmembrane region" description="Helical" evidence="3">
    <location>
        <begin position="170"/>
        <end position="194"/>
    </location>
</feature>
<feature type="transmembrane region" description="Helical" evidence="3">
    <location>
        <begin position="271"/>
        <end position="290"/>
    </location>
</feature>
<dbReference type="PROSITE" id="PS50893">
    <property type="entry name" value="ABC_TRANSPORTER_2"/>
    <property type="match status" value="1"/>
</dbReference>
<evidence type="ECO:0000259" key="4">
    <source>
        <dbReference type="PROSITE" id="PS50893"/>
    </source>
</evidence>
<evidence type="ECO:0000256" key="2">
    <source>
        <dbReference type="ARBA" id="ARBA00022840"/>
    </source>
</evidence>
<keyword evidence="6" id="KW-1185">Reference proteome</keyword>
<evidence type="ECO:0000313" key="6">
    <source>
        <dbReference type="Proteomes" id="UP001500655"/>
    </source>
</evidence>
<dbReference type="EMBL" id="BAAALS010000010">
    <property type="protein sequence ID" value="GAA1753394.1"/>
    <property type="molecule type" value="Genomic_DNA"/>
</dbReference>
<dbReference type="InterPro" id="IPR003593">
    <property type="entry name" value="AAA+_ATPase"/>
</dbReference>
<dbReference type="PANTHER" id="PTHR24221">
    <property type="entry name" value="ATP-BINDING CASSETTE SUB-FAMILY B"/>
    <property type="match status" value="1"/>
</dbReference>
<dbReference type="InterPro" id="IPR017871">
    <property type="entry name" value="ABC_transporter-like_CS"/>
</dbReference>
<keyword evidence="2 5" id="KW-0067">ATP-binding</keyword>
<dbReference type="Gene3D" id="3.40.50.300">
    <property type="entry name" value="P-loop containing nucleotide triphosphate hydrolases"/>
    <property type="match status" value="1"/>
</dbReference>
<keyword evidence="3" id="KW-0472">Membrane</keyword>
<accession>A0ABN2KD29</accession>
<sequence length="624" mass="66995">MGNWRQKLWQERVEPRLFLLTQLRMATDALALGTAGLNLVVGALAGGFVVASSVVVGRVPAAMSAGIGSPPWRSLVTAFLVASGILFAQQILTPLSAALGQLVKHRVDGLFHDRLLEASLRSASVAPQEDEESLANLRLAAEGLEKGSRTPGDAAAGTLALVTRYSRLCAFVVIIGVAISWWAAAAIGLVTMTLRVGHRDVVRTYTRLVPVMSPLRRESDYFLGLGVGPVAAKELRVFGLTSWITERYRSSALAAIRPLWRERRRVNVTAFLWRAAFSLAVVCLVVALMLRAGATGALTLTELTIGIQATIAAVLLGEFYHEADTGTQFGLIAVRALERFRGQVADPEVPGGGGPAAEAAPSFTEIRFSNVSFSYAGSDRLVLDGLDLTLRAGECTALVGLNGSGKTTLVKLLARLYEPTKGAILIDGRDIATLPVDAWRRQVGIVFQDFIRYELSLSDNIAFGAIERRSDPGQLAEMASRAGLADIVAALPRGLDTVLSPHYDGGVELSGGQWQRLAIARALLAVDAGAQILVLDEPTAALDVRAEAAFFDEFAERTRGRTTLLISHRFSSVRHADRIVVLSGGRVIEDGTHESLLARDGRYAELYHLQASLFADSSETEVPR</sequence>
<dbReference type="PROSITE" id="PS00211">
    <property type="entry name" value="ABC_TRANSPORTER_1"/>
    <property type="match status" value="1"/>
</dbReference>
<dbReference type="PANTHER" id="PTHR24221:SF654">
    <property type="entry name" value="ATP-BINDING CASSETTE SUB-FAMILY B MEMBER 6"/>
    <property type="match status" value="1"/>
</dbReference>
<proteinExistence type="predicted"/>
<dbReference type="RefSeq" id="WP_344080600.1">
    <property type="nucleotide sequence ID" value="NZ_BAAALS010000010.1"/>
</dbReference>
<feature type="transmembrane region" description="Helical" evidence="3">
    <location>
        <begin position="29"/>
        <end position="51"/>
    </location>
</feature>
<comment type="caution">
    <text evidence="5">The sequence shown here is derived from an EMBL/GenBank/DDBJ whole genome shotgun (WGS) entry which is preliminary data.</text>
</comment>
<reference evidence="5 6" key="1">
    <citation type="journal article" date="2019" name="Int. J. Syst. Evol. Microbiol.">
        <title>The Global Catalogue of Microorganisms (GCM) 10K type strain sequencing project: providing services to taxonomists for standard genome sequencing and annotation.</title>
        <authorList>
            <consortium name="The Broad Institute Genomics Platform"/>
            <consortium name="The Broad Institute Genome Sequencing Center for Infectious Disease"/>
            <person name="Wu L."/>
            <person name="Ma J."/>
        </authorList>
    </citation>
    <scope>NUCLEOTIDE SEQUENCE [LARGE SCALE GENOMIC DNA]</scope>
    <source>
        <strain evidence="5 6">JCM 13249</strain>
    </source>
</reference>
<dbReference type="Pfam" id="PF00005">
    <property type="entry name" value="ABC_tran"/>
    <property type="match status" value="1"/>
</dbReference>
<evidence type="ECO:0000313" key="5">
    <source>
        <dbReference type="EMBL" id="GAA1753394.1"/>
    </source>
</evidence>
<dbReference type="GO" id="GO:0005524">
    <property type="term" value="F:ATP binding"/>
    <property type="evidence" value="ECO:0007669"/>
    <property type="project" value="UniProtKB-KW"/>
</dbReference>
<protein>
    <submittedName>
        <fullName evidence="5">ABC transporter ATP-binding protein</fullName>
    </submittedName>
</protein>
<keyword evidence="3" id="KW-1133">Transmembrane helix</keyword>
<keyword evidence="1" id="KW-0547">Nucleotide-binding</keyword>
<dbReference type="Proteomes" id="UP001500655">
    <property type="component" value="Unassembled WGS sequence"/>
</dbReference>
<gene>
    <name evidence="5" type="ORF">GCM10009681_25480</name>
</gene>
<feature type="domain" description="ABC transporter" evidence="4">
    <location>
        <begin position="366"/>
        <end position="609"/>
    </location>
</feature>
<dbReference type="InterPro" id="IPR039421">
    <property type="entry name" value="Type_1_exporter"/>
</dbReference>
<dbReference type="InterPro" id="IPR003439">
    <property type="entry name" value="ABC_transporter-like_ATP-bd"/>
</dbReference>
<dbReference type="SMART" id="SM00382">
    <property type="entry name" value="AAA"/>
    <property type="match status" value="1"/>
</dbReference>
<evidence type="ECO:0000256" key="1">
    <source>
        <dbReference type="ARBA" id="ARBA00022741"/>
    </source>
</evidence>